<dbReference type="Proteomes" id="UP001055879">
    <property type="component" value="Linkage Group LG04"/>
</dbReference>
<reference evidence="1 2" key="2">
    <citation type="journal article" date="2022" name="Mol. Ecol. Resour.">
        <title>The genomes of chicory, endive, great burdock and yacon provide insights into Asteraceae paleo-polyploidization history and plant inulin production.</title>
        <authorList>
            <person name="Fan W."/>
            <person name="Wang S."/>
            <person name="Wang H."/>
            <person name="Wang A."/>
            <person name="Jiang F."/>
            <person name="Liu H."/>
            <person name="Zhao H."/>
            <person name="Xu D."/>
            <person name="Zhang Y."/>
        </authorList>
    </citation>
    <scope>NUCLEOTIDE SEQUENCE [LARGE SCALE GENOMIC DNA]</scope>
    <source>
        <strain evidence="2">cv. Niubang</strain>
    </source>
</reference>
<evidence type="ECO:0000313" key="1">
    <source>
        <dbReference type="EMBL" id="KAI3733921.1"/>
    </source>
</evidence>
<protein>
    <submittedName>
        <fullName evidence="1">Uncharacterized protein</fullName>
    </submittedName>
</protein>
<proteinExistence type="predicted"/>
<sequence length="304" mass="34507">MDCQYIGLRILLIEDEGSEREQHLSFLSENFCEVTMTTTTSLGLSLLENNFYDCLLIDVEKETPDNMINFIHEAMKLQPNSTIMMMITSEQLYSDPTLHVEISKNEAVTLVIKPVNTHKLSSMWTHLNRHMTRIGEREKKNRAVENAIVVSDMQQNRAVENAIVVGDMHQTVAQLRNRNAVQLDGKNYMGLGNDGKQCLWWTASLDERFKLALQILKATNAKKISPTDILREMNVTCIEPRQIKNHLKTYKDGGNKRRRTDGEGSSVAAGRNLDPPEMTDEEVQAYAAVIAGYLSEEDDAEEMQ</sequence>
<gene>
    <name evidence="1" type="ORF">L6452_13379</name>
</gene>
<comment type="caution">
    <text evidence="1">The sequence shown here is derived from an EMBL/GenBank/DDBJ whole genome shotgun (WGS) entry which is preliminary data.</text>
</comment>
<evidence type="ECO:0000313" key="2">
    <source>
        <dbReference type="Proteomes" id="UP001055879"/>
    </source>
</evidence>
<reference evidence="2" key="1">
    <citation type="journal article" date="2022" name="Mol. Ecol. Resour.">
        <title>The genomes of chicory, endive, great burdock and yacon provide insights into Asteraceae palaeo-polyploidization history and plant inulin production.</title>
        <authorList>
            <person name="Fan W."/>
            <person name="Wang S."/>
            <person name="Wang H."/>
            <person name="Wang A."/>
            <person name="Jiang F."/>
            <person name="Liu H."/>
            <person name="Zhao H."/>
            <person name="Xu D."/>
            <person name="Zhang Y."/>
        </authorList>
    </citation>
    <scope>NUCLEOTIDE SEQUENCE [LARGE SCALE GENOMIC DNA]</scope>
    <source>
        <strain evidence="2">cv. Niubang</strain>
    </source>
</reference>
<keyword evidence="2" id="KW-1185">Reference proteome</keyword>
<dbReference type="EMBL" id="CM042050">
    <property type="protein sequence ID" value="KAI3733921.1"/>
    <property type="molecule type" value="Genomic_DNA"/>
</dbReference>
<name>A0ACB9CI01_ARCLA</name>
<organism evidence="1 2">
    <name type="scientific">Arctium lappa</name>
    <name type="common">Greater burdock</name>
    <name type="synonym">Lappa major</name>
    <dbReference type="NCBI Taxonomy" id="4217"/>
    <lineage>
        <taxon>Eukaryota</taxon>
        <taxon>Viridiplantae</taxon>
        <taxon>Streptophyta</taxon>
        <taxon>Embryophyta</taxon>
        <taxon>Tracheophyta</taxon>
        <taxon>Spermatophyta</taxon>
        <taxon>Magnoliopsida</taxon>
        <taxon>eudicotyledons</taxon>
        <taxon>Gunneridae</taxon>
        <taxon>Pentapetalae</taxon>
        <taxon>asterids</taxon>
        <taxon>campanulids</taxon>
        <taxon>Asterales</taxon>
        <taxon>Asteraceae</taxon>
        <taxon>Carduoideae</taxon>
        <taxon>Cardueae</taxon>
        <taxon>Arctiinae</taxon>
        <taxon>Arctium</taxon>
    </lineage>
</organism>
<accession>A0ACB9CI01</accession>